<evidence type="ECO:0000313" key="3">
    <source>
        <dbReference type="EMBL" id="PFG39896.1"/>
    </source>
</evidence>
<dbReference type="InterPro" id="IPR007138">
    <property type="entry name" value="ABM_dom"/>
</dbReference>
<evidence type="ECO:0000256" key="1">
    <source>
        <dbReference type="SAM" id="MobiDB-lite"/>
    </source>
</evidence>
<dbReference type="AlphaFoldDB" id="A0A2A9EMR3"/>
<evidence type="ECO:0000313" key="4">
    <source>
        <dbReference type="Proteomes" id="UP000222106"/>
    </source>
</evidence>
<sequence>MSIVKINAITVPADSGDELAHRFAARAGAMEGVDGFLGFELLRPTDERTTWLVITRWRDEFSYEAWRGSDAFAVGHGRGGQADAGAGAGAGARHEHGGHSEGGENGGEPSGGHGHGGRRPVGTSAELWSFEIAGGSGVD</sequence>
<name>A0A2A9EMR3_9MICO</name>
<comment type="caution">
    <text evidence="3">The sequence shown here is derived from an EMBL/GenBank/DDBJ whole genome shotgun (WGS) entry which is preliminary data.</text>
</comment>
<dbReference type="Pfam" id="PF03992">
    <property type="entry name" value="ABM"/>
    <property type="match status" value="1"/>
</dbReference>
<feature type="compositionally biased region" description="Gly residues" evidence="1">
    <location>
        <begin position="103"/>
        <end position="114"/>
    </location>
</feature>
<gene>
    <name evidence="3" type="ORF">ATJ97_2416</name>
</gene>
<dbReference type="Proteomes" id="UP000222106">
    <property type="component" value="Unassembled WGS sequence"/>
</dbReference>
<keyword evidence="3" id="KW-0503">Monooxygenase</keyword>
<dbReference type="InterPro" id="IPR050404">
    <property type="entry name" value="Heme-degrading_MO"/>
</dbReference>
<dbReference type="PANTHER" id="PTHR34474:SF2">
    <property type="entry name" value="SIGNAL TRANSDUCTION PROTEIN TRAP"/>
    <property type="match status" value="1"/>
</dbReference>
<organism evidence="3 4">
    <name type="scientific">Georgenia soli</name>
    <dbReference type="NCBI Taxonomy" id="638953"/>
    <lineage>
        <taxon>Bacteria</taxon>
        <taxon>Bacillati</taxon>
        <taxon>Actinomycetota</taxon>
        <taxon>Actinomycetes</taxon>
        <taxon>Micrococcales</taxon>
        <taxon>Bogoriellaceae</taxon>
        <taxon>Georgenia</taxon>
    </lineage>
</organism>
<feature type="compositionally biased region" description="Basic and acidic residues" evidence="1">
    <location>
        <begin position="92"/>
        <end position="102"/>
    </location>
</feature>
<dbReference type="EMBL" id="PDJI01000004">
    <property type="protein sequence ID" value="PFG39896.1"/>
    <property type="molecule type" value="Genomic_DNA"/>
</dbReference>
<feature type="domain" description="ABM" evidence="2">
    <location>
        <begin position="3"/>
        <end position="96"/>
    </location>
</feature>
<dbReference type="OrthoDB" id="5518003at2"/>
<proteinExistence type="predicted"/>
<keyword evidence="4" id="KW-1185">Reference proteome</keyword>
<dbReference type="RefSeq" id="WP_098483918.1">
    <property type="nucleotide sequence ID" value="NZ_PDJI01000004.1"/>
</dbReference>
<reference evidence="3 4" key="1">
    <citation type="submission" date="2017-10" db="EMBL/GenBank/DDBJ databases">
        <title>Sequencing the genomes of 1000 actinobacteria strains.</title>
        <authorList>
            <person name="Klenk H.-P."/>
        </authorList>
    </citation>
    <scope>NUCLEOTIDE SEQUENCE [LARGE SCALE GENOMIC DNA]</scope>
    <source>
        <strain evidence="3 4">DSM 21838</strain>
    </source>
</reference>
<feature type="compositionally biased region" description="Gly residues" evidence="1">
    <location>
        <begin position="76"/>
        <end position="90"/>
    </location>
</feature>
<dbReference type="InterPro" id="IPR011008">
    <property type="entry name" value="Dimeric_a/b-barrel"/>
</dbReference>
<dbReference type="PROSITE" id="PS51725">
    <property type="entry name" value="ABM"/>
    <property type="match status" value="1"/>
</dbReference>
<keyword evidence="3" id="KW-0560">Oxidoreductase</keyword>
<dbReference type="Gene3D" id="3.30.70.100">
    <property type="match status" value="1"/>
</dbReference>
<dbReference type="SUPFAM" id="SSF54909">
    <property type="entry name" value="Dimeric alpha+beta barrel"/>
    <property type="match status" value="1"/>
</dbReference>
<dbReference type="GO" id="GO:0004497">
    <property type="term" value="F:monooxygenase activity"/>
    <property type="evidence" value="ECO:0007669"/>
    <property type="project" value="UniProtKB-KW"/>
</dbReference>
<accession>A0A2A9EMR3</accession>
<evidence type="ECO:0000259" key="2">
    <source>
        <dbReference type="PROSITE" id="PS51725"/>
    </source>
</evidence>
<feature type="region of interest" description="Disordered" evidence="1">
    <location>
        <begin position="76"/>
        <end position="124"/>
    </location>
</feature>
<protein>
    <submittedName>
        <fullName evidence="3">Heme-degrading monooxygenase HmoA</fullName>
    </submittedName>
</protein>
<dbReference type="PANTHER" id="PTHR34474">
    <property type="entry name" value="SIGNAL TRANSDUCTION PROTEIN TRAP"/>
    <property type="match status" value="1"/>
</dbReference>